<name>S8DXM3_FOMSC</name>
<proteinExistence type="predicted"/>
<dbReference type="EMBL" id="KE504198">
    <property type="protein sequence ID" value="EPS95888.1"/>
    <property type="molecule type" value="Genomic_DNA"/>
</dbReference>
<gene>
    <name evidence="1" type="ORF">FOMPIDRAFT_1062502</name>
</gene>
<protein>
    <submittedName>
        <fullName evidence="1">Uncharacterized protein</fullName>
    </submittedName>
</protein>
<evidence type="ECO:0000313" key="2">
    <source>
        <dbReference type="Proteomes" id="UP000015241"/>
    </source>
</evidence>
<keyword evidence="2" id="KW-1185">Reference proteome</keyword>
<evidence type="ECO:0000313" key="1">
    <source>
        <dbReference type="EMBL" id="EPS95888.1"/>
    </source>
</evidence>
<dbReference type="Proteomes" id="UP000015241">
    <property type="component" value="Unassembled WGS sequence"/>
</dbReference>
<reference evidence="1 2" key="1">
    <citation type="journal article" date="2012" name="Science">
        <title>The Paleozoic origin of enzymatic lignin decomposition reconstructed from 31 fungal genomes.</title>
        <authorList>
            <person name="Floudas D."/>
            <person name="Binder M."/>
            <person name="Riley R."/>
            <person name="Barry K."/>
            <person name="Blanchette R.A."/>
            <person name="Henrissat B."/>
            <person name="Martinez A.T."/>
            <person name="Otillar R."/>
            <person name="Spatafora J.W."/>
            <person name="Yadav J.S."/>
            <person name="Aerts A."/>
            <person name="Benoit I."/>
            <person name="Boyd A."/>
            <person name="Carlson A."/>
            <person name="Copeland A."/>
            <person name="Coutinho P.M."/>
            <person name="de Vries R.P."/>
            <person name="Ferreira P."/>
            <person name="Findley K."/>
            <person name="Foster B."/>
            <person name="Gaskell J."/>
            <person name="Glotzer D."/>
            <person name="Gorecki P."/>
            <person name="Heitman J."/>
            <person name="Hesse C."/>
            <person name="Hori C."/>
            <person name="Igarashi K."/>
            <person name="Jurgens J.A."/>
            <person name="Kallen N."/>
            <person name="Kersten P."/>
            <person name="Kohler A."/>
            <person name="Kuees U."/>
            <person name="Kumar T.K.A."/>
            <person name="Kuo A."/>
            <person name="LaButti K."/>
            <person name="Larrondo L.F."/>
            <person name="Lindquist E."/>
            <person name="Ling A."/>
            <person name="Lombard V."/>
            <person name="Lucas S."/>
            <person name="Lundell T."/>
            <person name="Martin R."/>
            <person name="McLaughlin D.J."/>
            <person name="Morgenstern I."/>
            <person name="Morin E."/>
            <person name="Murat C."/>
            <person name="Nagy L.G."/>
            <person name="Nolan M."/>
            <person name="Ohm R.A."/>
            <person name="Patyshakuliyeva A."/>
            <person name="Rokas A."/>
            <person name="Ruiz-Duenas F.J."/>
            <person name="Sabat G."/>
            <person name="Salamov A."/>
            <person name="Samejima M."/>
            <person name="Schmutz J."/>
            <person name="Slot J.C."/>
            <person name="St John F."/>
            <person name="Stenlid J."/>
            <person name="Sun H."/>
            <person name="Sun S."/>
            <person name="Syed K."/>
            <person name="Tsang A."/>
            <person name="Wiebenga A."/>
            <person name="Young D."/>
            <person name="Pisabarro A."/>
            <person name="Eastwood D.C."/>
            <person name="Martin F."/>
            <person name="Cullen D."/>
            <person name="Grigoriev I.V."/>
            <person name="Hibbett D.S."/>
        </authorList>
    </citation>
    <scope>NUCLEOTIDE SEQUENCE</scope>
    <source>
        <strain evidence="2">FP-58527</strain>
    </source>
</reference>
<dbReference type="HOGENOM" id="CLU_010790_2_3_1"/>
<sequence>MCTTDEHPMWEFNARFCKECRNAKLVKTNDPLSEVLAADRIHLKAHIPSRAVFTSHCDSYGRQFYLRSEIEEVLDKSDKLLQLDDDDALALFVGNILSRLRELGWGAELDYLRLYNYAPIRRHELCDVAQKLTERVWRTTGKDLITCMEKAREDRLAYEYLQKLRNRWTSLEVTLTTLLDRPEARAYDVGIGDIAFMPEIREVVDAPDDEFMDESSFAEVHENFGEMVERWKVNATKQLRELVMQSRPRPQGSRKAKAKCAEVDVLKLATTRFHCIICDDRSAALYYPGVLSHSCLRCNCRPKEDDPYKRFVYGKLKEVGGSIAILRHLDRLEVAEVSDAATSVIQLCGKDPKVATVKKMNALGIMLVQGGIIRTWRNAILVDDIHDTMSEWRLATPDEVALVKTRLPNIKERRSRYYCAPCRSVSRWQLTYSHKEALGHLRWVHGIDSPSLDHEFLKGSLPPDDLLAAGSIRVILTGKD</sequence>
<dbReference type="AlphaFoldDB" id="S8DXM3"/>
<accession>S8DXM3</accession>
<dbReference type="OrthoDB" id="2322499at2759"/>
<dbReference type="InParanoid" id="S8DXM3"/>
<organism evidence="1 2">
    <name type="scientific">Fomitopsis schrenkii</name>
    <name type="common">Brown rot fungus</name>
    <dbReference type="NCBI Taxonomy" id="2126942"/>
    <lineage>
        <taxon>Eukaryota</taxon>
        <taxon>Fungi</taxon>
        <taxon>Dikarya</taxon>
        <taxon>Basidiomycota</taxon>
        <taxon>Agaricomycotina</taxon>
        <taxon>Agaricomycetes</taxon>
        <taxon>Polyporales</taxon>
        <taxon>Fomitopsis</taxon>
    </lineage>
</organism>